<organism evidence="1 2">
    <name type="scientific">Nonomuraea polychroma</name>
    <dbReference type="NCBI Taxonomy" id="46176"/>
    <lineage>
        <taxon>Bacteria</taxon>
        <taxon>Bacillati</taxon>
        <taxon>Actinomycetota</taxon>
        <taxon>Actinomycetes</taxon>
        <taxon>Streptosporangiales</taxon>
        <taxon>Streptosporangiaceae</taxon>
        <taxon>Nonomuraea</taxon>
    </lineage>
</organism>
<proteinExistence type="predicted"/>
<name>A0A438MAT9_9ACTN</name>
<comment type="caution">
    <text evidence="1">The sequence shown here is derived from an EMBL/GenBank/DDBJ whole genome shotgun (WGS) entry which is preliminary data.</text>
</comment>
<sequence>MMGALRVAWIATGASNCASGAMSHMTDIS</sequence>
<gene>
    <name evidence="1" type="ORF">EDD27_5461</name>
</gene>
<dbReference type="EMBL" id="SAUN01000001">
    <property type="protein sequence ID" value="RVX42797.1"/>
    <property type="molecule type" value="Genomic_DNA"/>
</dbReference>
<dbReference type="AlphaFoldDB" id="A0A438MAT9"/>
<protein>
    <submittedName>
        <fullName evidence="1">Uncharacterized protein</fullName>
    </submittedName>
</protein>
<accession>A0A438MAT9</accession>
<evidence type="ECO:0000313" key="2">
    <source>
        <dbReference type="Proteomes" id="UP000284824"/>
    </source>
</evidence>
<evidence type="ECO:0000313" key="1">
    <source>
        <dbReference type="EMBL" id="RVX42797.1"/>
    </source>
</evidence>
<reference evidence="1 2" key="1">
    <citation type="submission" date="2019-01" db="EMBL/GenBank/DDBJ databases">
        <title>Sequencing the genomes of 1000 actinobacteria strains.</title>
        <authorList>
            <person name="Klenk H.-P."/>
        </authorList>
    </citation>
    <scope>NUCLEOTIDE SEQUENCE [LARGE SCALE GENOMIC DNA]</scope>
    <source>
        <strain evidence="1 2">DSM 43925</strain>
    </source>
</reference>
<dbReference type="Proteomes" id="UP000284824">
    <property type="component" value="Unassembled WGS sequence"/>
</dbReference>
<keyword evidence="2" id="KW-1185">Reference proteome</keyword>